<evidence type="ECO:0000313" key="1">
    <source>
        <dbReference type="EMBL" id="KUG02452.1"/>
    </source>
</evidence>
<dbReference type="GO" id="GO:0016805">
    <property type="term" value="F:dipeptidase activity"/>
    <property type="evidence" value="ECO:0007669"/>
    <property type="project" value="InterPro"/>
</dbReference>
<protein>
    <submittedName>
        <fullName evidence="1">Dipeptidase</fullName>
    </submittedName>
</protein>
<name>A0A0W8E1E8_9ZZZZ</name>
<reference evidence="1" key="1">
    <citation type="journal article" date="2015" name="Proc. Natl. Acad. Sci. U.S.A.">
        <title>Networks of energetic and metabolic interactions define dynamics in microbial communities.</title>
        <authorList>
            <person name="Embree M."/>
            <person name="Liu J.K."/>
            <person name="Al-Bassam M.M."/>
            <person name="Zengler K."/>
        </authorList>
    </citation>
    <scope>NUCLEOTIDE SEQUENCE</scope>
</reference>
<sequence>MCDTMVALGMATRDGSVLFAKNSDRQPNEAHIMVRVPRKNHPAGEKVKCTYVEVEQSELTYEVFLLKPAWIWGCEMGSNEYGLNIGNEAVFTLEKYAKDGLTGMDMIRLALERCKNSLEAVNFITSLLQQHQQGGNCGYQKKFYYHNSFLIADPESAWVLETAGEFWAAERVKDVRSISNSLSIGKSFEKAHPRLVQNAIERKWCKSEQDFDFAQCYSDSLFTHFSGAKTRQAFSQSVLEQNRGQIDVKLMQSILRSHHPAREGKQFRRSCLKSVCMHGGGIIGDHTTGSYVASLSKEQCTYWVTGSPTPCVSIFKPLWLTDYDGIPFKEEDFEKALAFWKKRDDLFRMILHQQITELSDYIEERDQLEEEWMQMAQIMEKGNQEEMKRIMASAWTREEELVSRMLTENESHHPHLQGSPFFRYYWRKR</sequence>
<dbReference type="Pfam" id="PF03577">
    <property type="entry name" value="Peptidase_C69"/>
    <property type="match status" value="1"/>
</dbReference>
<dbReference type="Gene3D" id="3.60.60.10">
    <property type="entry name" value="Penicillin V Acylase, Chain A"/>
    <property type="match status" value="1"/>
</dbReference>
<dbReference type="AlphaFoldDB" id="A0A0W8E1E8"/>
<dbReference type="GO" id="GO:0070004">
    <property type="term" value="F:cysteine-type exopeptidase activity"/>
    <property type="evidence" value="ECO:0007669"/>
    <property type="project" value="InterPro"/>
</dbReference>
<dbReference type="GO" id="GO:0006508">
    <property type="term" value="P:proteolysis"/>
    <property type="evidence" value="ECO:0007669"/>
    <property type="project" value="InterPro"/>
</dbReference>
<dbReference type="PANTHER" id="PTHR12994">
    <property type="entry name" value="SECERNIN"/>
    <property type="match status" value="1"/>
</dbReference>
<gene>
    <name evidence="1" type="ORF">ASZ90_020084</name>
</gene>
<dbReference type="PANTHER" id="PTHR12994:SF17">
    <property type="entry name" value="LD30995P"/>
    <property type="match status" value="1"/>
</dbReference>
<comment type="caution">
    <text evidence="1">The sequence shown here is derived from an EMBL/GenBank/DDBJ whole genome shotgun (WGS) entry which is preliminary data.</text>
</comment>
<proteinExistence type="predicted"/>
<accession>A0A0W8E1E8</accession>
<dbReference type="InterPro" id="IPR005322">
    <property type="entry name" value="Peptidase_C69"/>
</dbReference>
<organism evidence="1">
    <name type="scientific">hydrocarbon metagenome</name>
    <dbReference type="NCBI Taxonomy" id="938273"/>
    <lineage>
        <taxon>unclassified sequences</taxon>
        <taxon>metagenomes</taxon>
        <taxon>ecological metagenomes</taxon>
    </lineage>
</organism>
<dbReference type="EMBL" id="LNQE01001918">
    <property type="protein sequence ID" value="KUG02452.1"/>
    <property type="molecule type" value="Genomic_DNA"/>
</dbReference>